<organism evidence="2 3">
    <name type="scientific">Candidatus Sungbacteria bacterium RIFCSPHIGHO2_02_FULL_47_11</name>
    <dbReference type="NCBI Taxonomy" id="1802270"/>
    <lineage>
        <taxon>Bacteria</taxon>
        <taxon>Candidatus Sungiibacteriota</taxon>
    </lineage>
</organism>
<gene>
    <name evidence="2" type="ORF">A3C07_00445</name>
</gene>
<dbReference type="SUPFAM" id="SSF55486">
    <property type="entry name" value="Metalloproteases ('zincins'), catalytic domain"/>
    <property type="match status" value="1"/>
</dbReference>
<evidence type="ECO:0000313" key="2">
    <source>
        <dbReference type="EMBL" id="OGZ99270.1"/>
    </source>
</evidence>
<feature type="transmembrane region" description="Helical" evidence="1">
    <location>
        <begin position="35"/>
        <end position="55"/>
    </location>
</feature>
<dbReference type="STRING" id="1802270.A3C07_00445"/>
<protein>
    <submittedName>
        <fullName evidence="2">Uncharacterized protein</fullName>
    </submittedName>
</protein>
<dbReference type="Gene3D" id="2.60.40.10">
    <property type="entry name" value="Immunoglobulins"/>
    <property type="match status" value="1"/>
</dbReference>
<accession>A0A1G2KLE4</accession>
<dbReference type="InterPro" id="IPR013783">
    <property type="entry name" value="Ig-like_fold"/>
</dbReference>
<dbReference type="AlphaFoldDB" id="A0A1G2KLE4"/>
<sequence>MNQEPQKRINGLIGKSFEALQKEFLAIGKTHVKSWHAWLIIGLMTGITAGILFVANRSGEFDAGLATGINEMDNLDDTVDVYMSGIPSYILVANPVTGNQKADLILEGESLTVPSFSIIANVSYRETVTPKWTIENIDYSTIPAGYSPPQMLVDESVGVNVYRVPYIALKSGGAESYVMRWRVRGNATSDIRPVLLSRFISFPWTGLKRGWILKAQDEKHPVTNNDPYGPDDTNLKSFLDSFPSSIERMSNQQVNIEYEIKETIHKLTDNPSEGEMTKAALKSIGIDGTNYNEAFDWVVYTMYANAFPGYNRTPNGMFPYGDGCSQCGPGALFSDITWGSPLLDKTTLLHEFGHGIGLTHPQVNIGCAGAKKGILSAKEIFTPCKSQSRDKDNNMGSIAGDWWSPVERARLGWLRGSQVKLVTQSGAYDLYSDNDDYTSDPSKPLILQVLVNRDGEADFVYLALSNIANLNSIDEANMPTDAKLYLSKGIQLSAINVDPLHGPRNGIGQVGWSELIYSRNSASRDLWEAIVKNTIQPGEEINLKWPKTNVKIKNLERIGNRATVQIEFPDIDSDLTTKEATVITESKNRLIYKVIVENIGTAESGRWQFQIEEPSPRRPRVRTMRSLDSGGSVTVTGRLSELPVTFTLDPKNNIIEKREDNNTFTVSVLSAVDSSVKTIQQEEGP</sequence>
<dbReference type="EMBL" id="MHQI01000042">
    <property type="protein sequence ID" value="OGZ99270.1"/>
    <property type="molecule type" value="Genomic_DNA"/>
</dbReference>
<dbReference type="Proteomes" id="UP000179023">
    <property type="component" value="Unassembled WGS sequence"/>
</dbReference>
<comment type="caution">
    <text evidence="2">The sequence shown here is derived from an EMBL/GenBank/DDBJ whole genome shotgun (WGS) entry which is preliminary data.</text>
</comment>
<name>A0A1G2KLE4_9BACT</name>
<evidence type="ECO:0000313" key="3">
    <source>
        <dbReference type="Proteomes" id="UP000179023"/>
    </source>
</evidence>
<reference evidence="2 3" key="1">
    <citation type="journal article" date="2016" name="Nat. Commun.">
        <title>Thousands of microbial genomes shed light on interconnected biogeochemical processes in an aquifer system.</title>
        <authorList>
            <person name="Anantharaman K."/>
            <person name="Brown C.T."/>
            <person name="Hug L.A."/>
            <person name="Sharon I."/>
            <person name="Castelle C.J."/>
            <person name="Probst A.J."/>
            <person name="Thomas B.C."/>
            <person name="Singh A."/>
            <person name="Wilkins M.J."/>
            <person name="Karaoz U."/>
            <person name="Brodie E.L."/>
            <person name="Williams K.H."/>
            <person name="Hubbard S.S."/>
            <person name="Banfield J.F."/>
        </authorList>
    </citation>
    <scope>NUCLEOTIDE SEQUENCE [LARGE SCALE GENOMIC DNA]</scope>
</reference>
<keyword evidence="1" id="KW-1133">Transmembrane helix</keyword>
<keyword evidence="1" id="KW-0472">Membrane</keyword>
<evidence type="ECO:0000256" key="1">
    <source>
        <dbReference type="SAM" id="Phobius"/>
    </source>
</evidence>
<keyword evidence="1" id="KW-0812">Transmembrane</keyword>
<proteinExistence type="predicted"/>